<feature type="transmembrane region" description="Helical" evidence="6">
    <location>
        <begin position="31"/>
        <end position="47"/>
    </location>
</feature>
<dbReference type="InterPro" id="IPR001851">
    <property type="entry name" value="ABC_transp_permease"/>
</dbReference>
<dbReference type="InterPro" id="IPR043428">
    <property type="entry name" value="LivM-like"/>
</dbReference>
<evidence type="ECO:0000256" key="5">
    <source>
        <dbReference type="ARBA" id="ARBA00023136"/>
    </source>
</evidence>
<dbReference type="GO" id="GO:0015658">
    <property type="term" value="F:branched-chain amino acid transmembrane transporter activity"/>
    <property type="evidence" value="ECO:0007669"/>
    <property type="project" value="InterPro"/>
</dbReference>
<protein>
    <submittedName>
        <fullName evidence="7">Branched-chain amino acid transport system permease protein</fullName>
    </submittedName>
</protein>
<keyword evidence="8" id="KW-1185">Reference proteome</keyword>
<evidence type="ECO:0000313" key="8">
    <source>
        <dbReference type="Proteomes" id="UP000199417"/>
    </source>
</evidence>
<dbReference type="PANTHER" id="PTHR30482">
    <property type="entry name" value="HIGH-AFFINITY BRANCHED-CHAIN AMINO ACID TRANSPORT SYSTEM PERMEASE"/>
    <property type="match status" value="1"/>
</dbReference>
<dbReference type="EMBL" id="FNAB01000001">
    <property type="protein sequence ID" value="SDC51525.1"/>
    <property type="molecule type" value="Genomic_DNA"/>
</dbReference>
<name>A0A1G6M9A8_9NOCA</name>
<keyword evidence="2" id="KW-1003">Cell membrane</keyword>
<evidence type="ECO:0000256" key="3">
    <source>
        <dbReference type="ARBA" id="ARBA00022692"/>
    </source>
</evidence>
<dbReference type="Pfam" id="PF02653">
    <property type="entry name" value="BPD_transp_2"/>
    <property type="match status" value="1"/>
</dbReference>
<reference evidence="7 8" key="1">
    <citation type="submission" date="2016-10" db="EMBL/GenBank/DDBJ databases">
        <authorList>
            <person name="de Groot N.N."/>
        </authorList>
    </citation>
    <scope>NUCLEOTIDE SEQUENCE [LARGE SCALE GENOMIC DNA]</scope>
    <source>
        <strain evidence="7 8">JCM 11308</strain>
    </source>
</reference>
<proteinExistence type="predicted"/>
<gene>
    <name evidence="7" type="ORF">SAMN05444580_10186</name>
</gene>
<evidence type="ECO:0000256" key="4">
    <source>
        <dbReference type="ARBA" id="ARBA00022989"/>
    </source>
</evidence>
<evidence type="ECO:0000256" key="6">
    <source>
        <dbReference type="SAM" id="Phobius"/>
    </source>
</evidence>
<evidence type="ECO:0000256" key="2">
    <source>
        <dbReference type="ARBA" id="ARBA00022475"/>
    </source>
</evidence>
<feature type="transmembrane region" description="Helical" evidence="6">
    <location>
        <begin position="105"/>
        <end position="125"/>
    </location>
</feature>
<dbReference type="GO" id="GO:0005886">
    <property type="term" value="C:plasma membrane"/>
    <property type="evidence" value="ECO:0007669"/>
    <property type="project" value="UniProtKB-SubCell"/>
</dbReference>
<feature type="transmembrane region" description="Helical" evidence="6">
    <location>
        <begin position="280"/>
        <end position="302"/>
    </location>
</feature>
<evidence type="ECO:0000313" key="7">
    <source>
        <dbReference type="EMBL" id="SDC51525.1"/>
    </source>
</evidence>
<dbReference type="STRING" id="168276.SAMN05444580_10186"/>
<keyword evidence="5 6" id="KW-0472">Membrane</keyword>
<dbReference type="Proteomes" id="UP000199417">
    <property type="component" value="Unassembled WGS sequence"/>
</dbReference>
<feature type="transmembrane region" description="Helical" evidence="6">
    <location>
        <begin position="79"/>
        <end position="99"/>
    </location>
</feature>
<sequence>MTTTLEPAPVDDATAGGPADVVRTKKRSTRVWVAVWVVAMLLVPWVVQSDLWMGVGIFALIAAVGALGMQVITGFAGQISMGHAVFMAIGAYTSAWLGVDVGLPVWVWLPAAAVVAGLAGALVGPAAVRIRGLYLAVATLALIFIGTYVWETWTSMSGGVNGRTAPAVEINGQDLLDGYRSSGGEEILTSFQAWWYFALAVLLVVTVLTWNLKRSRLGRAFMAVRDRDIAAGVAGIPVTRTKVVAFVVSSSLAGVSGALLVSYMGYFTPSQWTMMVSVDFIAMVVIGGMGTVAGAILGAFFIKAMPEMVNVVSPYLPFVSKDASADGGVTAPLLSQFLYGLVIVLVLIFEPKGLVALFKRPVDWVRARISGGSK</sequence>
<feature type="transmembrane region" description="Helical" evidence="6">
    <location>
        <begin position="53"/>
        <end position="72"/>
    </location>
</feature>
<organism evidence="7 8">
    <name type="scientific">Rhodococcus tukisamuensis</name>
    <dbReference type="NCBI Taxonomy" id="168276"/>
    <lineage>
        <taxon>Bacteria</taxon>
        <taxon>Bacillati</taxon>
        <taxon>Actinomycetota</taxon>
        <taxon>Actinomycetes</taxon>
        <taxon>Mycobacteriales</taxon>
        <taxon>Nocardiaceae</taxon>
        <taxon>Rhodococcus</taxon>
    </lineage>
</organism>
<evidence type="ECO:0000256" key="1">
    <source>
        <dbReference type="ARBA" id="ARBA00004651"/>
    </source>
</evidence>
<feature type="transmembrane region" description="Helical" evidence="6">
    <location>
        <begin position="193"/>
        <end position="212"/>
    </location>
</feature>
<keyword evidence="4 6" id="KW-1133">Transmembrane helix</keyword>
<dbReference type="PANTHER" id="PTHR30482:SF5">
    <property type="entry name" value="ABC TRANSPORTER PERMEASE PROTEIN"/>
    <property type="match status" value="1"/>
</dbReference>
<dbReference type="AlphaFoldDB" id="A0A1G6M9A8"/>
<keyword evidence="3 6" id="KW-0812">Transmembrane</keyword>
<feature type="transmembrane region" description="Helical" evidence="6">
    <location>
        <begin position="323"/>
        <end position="349"/>
    </location>
</feature>
<feature type="transmembrane region" description="Helical" evidence="6">
    <location>
        <begin position="132"/>
        <end position="150"/>
    </location>
</feature>
<comment type="subcellular location">
    <subcellularLocation>
        <location evidence="1">Cell membrane</location>
        <topology evidence="1">Multi-pass membrane protein</topology>
    </subcellularLocation>
</comment>
<feature type="transmembrane region" description="Helical" evidence="6">
    <location>
        <begin position="243"/>
        <end position="268"/>
    </location>
</feature>
<dbReference type="CDD" id="cd06581">
    <property type="entry name" value="TM_PBP1_LivM_like"/>
    <property type="match status" value="1"/>
</dbReference>
<accession>A0A1G6M9A8</accession>